<dbReference type="GO" id="GO:0006753">
    <property type="term" value="P:nucleoside phosphate metabolic process"/>
    <property type="evidence" value="ECO:0007669"/>
    <property type="project" value="TreeGrafter"/>
</dbReference>
<dbReference type="SUPFAM" id="SSF55811">
    <property type="entry name" value="Nudix"/>
    <property type="match status" value="1"/>
</dbReference>
<accession>A0A5D0MA46</accession>
<dbReference type="PROSITE" id="PS51462">
    <property type="entry name" value="NUDIX"/>
    <property type="match status" value="1"/>
</dbReference>
<dbReference type="PROSITE" id="PS00893">
    <property type="entry name" value="NUDIX_BOX"/>
    <property type="match status" value="1"/>
</dbReference>
<reference evidence="4" key="1">
    <citation type="submission" date="2019-08" db="EMBL/GenBank/DDBJ databases">
        <title>Genomic characterization of a novel candidate phylum (ARYD3) from a high temperature, high salinity tertiary oil reservoir in north central Oklahoma, USA.</title>
        <authorList>
            <person name="Youssef N.H."/>
            <person name="Yadav A."/>
            <person name="Elshahed M.S."/>
        </authorList>
    </citation>
    <scope>NUCLEOTIDE SEQUENCE [LARGE SCALE GENOMIC DNA]</scope>
    <source>
        <strain evidence="4">ARYD3</strain>
    </source>
</reference>
<keyword evidence="5" id="KW-1185">Reference proteome</keyword>
<evidence type="ECO:0000313" key="5">
    <source>
        <dbReference type="Proteomes" id="UP000324143"/>
    </source>
</evidence>
<proteinExistence type="predicted"/>
<protein>
    <submittedName>
        <fullName evidence="4">NUDIX hydrolase</fullName>
    </submittedName>
</protein>
<dbReference type="GO" id="GO:0019693">
    <property type="term" value="P:ribose phosphate metabolic process"/>
    <property type="evidence" value="ECO:0007669"/>
    <property type="project" value="TreeGrafter"/>
</dbReference>
<name>A0A5D0MA46_9BACT</name>
<dbReference type="InterPro" id="IPR015797">
    <property type="entry name" value="NUDIX_hydrolase-like_dom_sf"/>
</dbReference>
<dbReference type="PANTHER" id="PTHR11839">
    <property type="entry name" value="UDP/ADP-SUGAR PYROPHOSPHATASE"/>
    <property type="match status" value="1"/>
</dbReference>
<evidence type="ECO:0000256" key="2">
    <source>
        <dbReference type="ARBA" id="ARBA00022801"/>
    </source>
</evidence>
<dbReference type="Proteomes" id="UP000324143">
    <property type="component" value="Unassembled WGS sequence"/>
</dbReference>
<dbReference type="Gene3D" id="3.90.79.10">
    <property type="entry name" value="Nucleoside Triphosphate Pyrophosphohydrolase"/>
    <property type="match status" value="1"/>
</dbReference>
<evidence type="ECO:0000313" key="4">
    <source>
        <dbReference type="EMBL" id="TYB30577.1"/>
    </source>
</evidence>
<keyword evidence="2 4" id="KW-0378">Hydrolase</keyword>
<dbReference type="PANTHER" id="PTHR11839:SF18">
    <property type="entry name" value="NUDIX HYDROLASE DOMAIN-CONTAINING PROTEIN"/>
    <property type="match status" value="1"/>
</dbReference>
<dbReference type="EMBL" id="VSIX01000111">
    <property type="protein sequence ID" value="TYB30577.1"/>
    <property type="molecule type" value="Genomic_DNA"/>
</dbReference>
<sequence>MKLKEKNVVFEGNWTKTFKTKWKNNDKTGNWEYIGRKNNQKGVIVIPRLKKNNKIYYILIKQFRVPLEDYVIEFPAGLVDNNESVKECALRELKEETGAEGDISNVTPALSTSSGITNEIIHYVFVDVSCIKESNPDNSESIEVLKIEKNEINNYLCNVESLIDCKVWLFFTK</sequence>
<organism evidence="4 5">
    <name type="scientific">Candidatus Mcinerneyibacterium aminivorans</name>
    <dbReference type="NCBI Taxonomy" id="2703815"/>
    <lineage>
        <taxon>Bacteria</taxon>
        <taxon>Candidatus Macinerneyibacteriota</taxon>
        <taxon>Candidatus Mcinerneyibacteria</taxon>
        <taxon>Candidatus Mcinerneyibacteriales</taxon>
        <taxon>Candidatus Mcinerneyibacteriaceae</taxon>
        <taxon>Candidatus Mcinerneyibacterium</taxon>
    </lineage>
</organism>
<feature type="domain" description="Nudix hydrolase" evidence="3">
    <location>
        <begin position="38"/>
        <end position="170"/>
    </location>
</feature>
<dbReference type="InterPro" id="IPR000086">
    <property type="entry name" value="NUDIX_hydrolase_dom"/>
</dbReference>
<evidence type="ECO:0000256" key="1">
    <source>
        <dbReference type="ARBA" id="ARBA00001946"/>
    </source>
</evidence>
<dbReference type="InterPro" id="IPR020084">
    <property type="entry name" value="NUDIX_hydrolase_CS"/>
</dbReference>
<dbReference type="Pfam" id="PF00293">
    <property type="entry name" value="NUDIX"/>
    <property type="match status" value="1"/>
</dbReference>
<dbReference type="GO" id="GO:0016787">
    <property type="term" value="F:hydrolase activity"/>
    <property type="evidence" value="ECO:0007669"/>
    <property type="project" value="UniProtKB-KW"/>
</dbReference>
<dbReference type="AlphaFoldDB" id="A0A5D0MA46"/>
<evidence type="ECO:0000259" key="3">
    <source>
        <dbReference type="PROSITE" id="PS51462"/>
    </source>
</evidence>
<comment type="cofactor">
    <cofactor evidence="1">
        <name>Mg(2+)</name>
        <dbReference type="ChEBI" id="CHEBI:18420"/>
    </cofactor>
</comment>
<comment type="caution">
    <text evidence="4">The sequence shown here is derived from an EMBL/GenBank/DDBJ whole genome shotgun (WGS) entry which is preliminary data.</text>
</comment>
<gene>
    <name evidence="4" type="ORF">FXF47_08515</name>
</gene>